<proteinExistence type="predicted"/>
<evidence type="ECO:0000313" key="2">
    <source>
        <dbReference type="Proteomes" id="UP000887575"/>
    </source>
</evidence>
<sequence length="158" mass="18447">MGGTSSRPETSGFKGCWKRKRIEKDEVYVKTGCKRNSAHLRRIEVDRACVWEEVPTPNSEKMYLNYEDGNGEDLLPMGNGMNYEKLMQIIRCFPFPSPRNSPRSSPRLQKKRRDREKEQQRERSKTEGQETDCCFLEPNAMEHAFGRLVQVGENRNMI</sequence>
<feature type="compositionally biased region" description="Basic and acidic residues" evidence="1">
    <location>
        <begin position="115"/>
        <end position="128"/>
    </location>
</feature>
<evidence type="ECO:0000313" key="3">
    <source>
        <dbReference type="WBParaSite" id="MBELARI_LOCUS21096"/>
    </source>
</evidence>
<name>A0AAF3F3I7_9BILA</name>
<dbReference type="WBParaSite" id="MBELARI_LOCUS21096">
    <property type="protein sequence ID" value="MBELARI_LOCUS21096"/>
    <property type="gene ID" value="MBELARI_LOCUS21096"/>
</dbReference>
<dbReference type="AlphaFoldDB" id="A0AAF3F3I7"/>
<dbReference type="Proteomes" id="UP000887575">
    <property type="component" value="Unassembled WGS sequence"/>
</dbReference>
<feature type="compositionally biased region" description="Low complexity" evidence="1">
    <location>
        <begin position="94"/>
        <end position="107"/>
    </location>
</feature>
<feature type="region of interest" description="Disordered" evidence="1">
    <location>
        <begin position="94"/>
        <end position="132"/>
    </location>
</feature>
<organism evidence="2 3">
    <name type="scientific">Mesorhabditis belari</name>
    <dbReference type="NCBI Taxonomy" id="2138241"/>
    <lineage>
        <taxon>Eukaryota</taxon>
        <taxon>Metazoa</taxon>
        <taxon>Ecdysozoa</taxon>
        <taxon>Nematoda</taxon>
        <taxon>Chromadorea</taxon>
        <taxon>Rhabditida</taxon>
        <taxon>Rhabditina</taxon>
        <taxon>Rhabditomorpha</taxon>
        <taxon>Rhabditoidea</taxon>
        <taxon>Rhabditidae</taxon>
        <taxon>Mesorhabditinae</taxon>
        <taxon>Mesorhabditis</taxon>
    </lineage>
</organism>
<accession>A0AAF3F3I7</accession>
<protein>
    <submittedName>
        <fullName evidence="3">Uncharacterized protein</fullName>
    </submittedName>
</protein>
<evidence type="ECO:0000256" key="1">
    <source>
        <dbReference type="SAM" id="MobiDB-lite"/>
    </source>
</evidence>
<reference evidence="3" key="1">
    <citation type="submission" date="2024-02" db="UniProtKB">
        <authorList>
            <consortium name="WormBaseParasite"/>
        </authorList>
    </citation>
    <scope>IDENTIFICATION</scope>
</reference>
<keyword evidence="2" id="KW-1185">Reference proteome</keyword>